<organism evidence="11 14">
    <name type="scientific">Didymodactylos carnosus</name>
    <dbReference type="NCBI Taxonomy" id="1234261"/>
    <lineage>
        <taxon>Eukaryota</taxon>
        <taxon>Metazoa</taxon>
        <taxon>Spiralia</taxon>
        <taxon>Gnathifera</taxon>
        <taxon>Rotifera</taxon>
        <taxon>Eurotatoria</taxon>
        <taxon>Bdelloidea</taxon>
        <taxon>Philodinida</taxon>
        <taxon>Philodinidae</taxon>
        <taxon>Didymodactylos</taxon>
    </lineage>
</organism>
<dbReference type="AlphaFoldDB" id="A0A814GNI2"/>
<dbReference type="InterPro" id="IPR000535">
    <property type="entry name" value="MSP_dom"/>
</dbReference>
<feature type="transmembrane region" description="Helical" evidence="7">
    <location>
        <begin position="496"/>
        <end position="521"/>
    </location>
</feature>
<feature type="transmembrane region" description="Helical" evidence="7">
    <location>
        <begin position="542"/>
        <end position="566"/>
    </location>
</feature>
<feature type="transmembrane region" description="Helical" evidence="7">
    <location>
        <begin position="212"/>
        <end position="232"/>
    </location>
</feature>
<evidence type="ECO:0000256" key="1">
    <source>
        <dbReference type="ARBA" id="ARBA00004141"/>
    </source>
</evidence>
<dbReference type="EMBL" id="CAJOBC010003166">
    <property type="protein sequence ID" value="CAF3770114.1"/>
    <property type="molecule type" value="Genomic_DNA"/>
</dbReference>
<gene>
    <name evidence="11" type="ORF">GPM918_LOCUS13634</name>
    <name evidence="10" type="ORF">OVA965_LOCUS6228</name>
    <name evidence="13" type="ORF">SRO942_LOCUS13634</name>
    <name evidence="12" type="ORF">TMI583_LOCUS6224</name>
</gene>
<evidence type="ECO:0000313" key="11">
    <source>
        <dbReference type="EMBL" id="CAF0998630.1"/>
    </source>
</evidence>
<evidence type="ECO:0000259" key="9">
    <source>
        <dbReference type="Pfam" id="PF01490"/>
    </source>
</evidence>
<comment type="similarity">
    <text evidence="6">Belongs to the TMEM104 family.</text>
</comment>
<dbReference type="EMBL" id="CAJNOQ010003166">
    <property type="protein sequence ID" value="CAF0998630.1"/>
    <property type="molecule type" value="Genomic_DNA"/>
</dbReference>
<dbReference type="InterPro" id="IPR013057">
    <property type="entry name" value="AA_transpt_TM"/>
</dbReference>
<dbReference type="SUPFAM" id="SSF49354">
    <property type="entry name" value="PapD-like"/>
    <property type="match status" value="1"/>
</dbReference>
<feature type="transmembrane region" description="Helical" evidence="7">
    <location>
        <begin position="169"/>
        <end position="191"/>
    </location>
</feature>
<dbReference type="PANTHER" id="PTHR16189:SF0">
    <property type="entry name" value="TRANSMEMBRANE PROTEIN 104"/>
    <property type="match status" value="1"/>
</dbReference>
<keyword evidence="3 7" id="KW-1133">Transmembrane helix</keyword>
<evidence type="ECO:0000256" key="4">
    <source>
        <dbReference type="ARBA" id="ARBA00023136"/>
    </source>
</evidence>
<proteinExistence type="inferred from homology"/>
<keyword evidence="14" id="KW-1185">Reference proteome</keyword>
<feature type="transmembrane region" description="Helical" evidence="7">
    <location>
        <begin position="238"/>
        <end position="259"/>
    </location>
</feature>
<dbReference type="Pfam" id="PF01490">
    <property type="entry name" value="Aa_trans"/>
    <property type="match status" value="1"/>
</dbReference>
<dbReference type="OrthoDB" id="294541at2759"/>
<evidence type="ECO:0000256" key="2">
    <source>
        <dbReference type="ARBA" id="ARBA00022692"/>
    </source>
</evidence>
<evidence type="ECO:0000313" key="12">
    <source>
        <dbReference type="EMBL" id="CAF3617358.1"/>
    </source>
</evidence>
<feature type="transmembrane region" description="Helical" evidence="7">
    <location>
        <begin position="400"/>
        <end position="418"/>
    </location>
</feature>
<dbReference type="EMBL" id="CAJNOK010001848">
    <property type="protein sequence ID" value="CAF0832719.1"/>
    <property type="molecule type" value="Genomic_DNA"/>
</dbReference>
<evidence type="ECO:0000256" key="5">
    <source>
        <dbReference type="ARBA" id="ARBA00023180"/>
    </source>
</evidence>
<keyword evidence="4 7" id="KW-0472">Membrane</keyword>
<evidence type="ECO:0000256" key="7">
    <source>
        <dbReference type="SAM" id="Phobius"/>
    </source>
</evidence>
<dbReference type="Proteomes" id="UP000663829">
    <property type="component" value="Unassembled WGS sequence"/>
</dbReference>
<feature type="transmembrane region" description="Helical" evidence="7">
    <location>
        <begin position="474"/>
        <end position="490"/>
    </location>
</feature>
<dbReference type="InterPro" id="IPR008962">
    <property type="entry name" value="PapD-like_sf"/>
</dbReference>
<feature type="transmembrane region" description="Helical" evidence="7">
    <location>
        <begin position="336"/>
        <end position="355"/>
    </location>
</feature>
<evidence type="ECO:0000256" key="6">
    <source>
        <dbReference type="ARBA" id="ARBA00038166"/>
    </source>
</evidence>
<dbReference type="EMBL" id="CAJOBA010001848">
    <property type="protein sequence ID" value="CAF3617358.1"/>
    <property type="molecule type" value="Genomic_DNA"/>
</dbReference>
<protein>
    <submittedName>
        <fullName evidence="11">Uncharacterized protein</fullName>
    </submittedName>
</protein>
<dbReference type="GO" id="GO:0016020">
    <property type="term" value="C:membrane"/>
    <property type="evidence" value="ECO:0007669"/>
    <property type="project" value="UniProtKB-SubCell"/>
</dbReference>
<dbReference type="Proteomes" id="UP000681722">
    <property type="component" value="Unassembled WGS sequence"/>
</dbReference>
<comment type="caution">
    <text evidence="11">The sequence shown here is derived from an EMBL/GenBank/DDBJ whole genome shotgun (WGS) entry which is preliminary data.</text>
</comment>
<dbReference type="PANTHER" id="PTHR16189">
    <property type="entry name" value="TRANSMEMBRANE PROTEIN 104-RELATED"/>
    <property type="match status" value="1"/>
</dbReference>
<evidence type="ECO:0000313" key="13">
    <source>
        <dbReference type="EMBL" id="CAF3770114.1"/>
    </source>
</evidence>
<accession>A0A814GNI2</accession>
<dbReference type="InterPro" id="IPR013783">
    <property type="entry name" value="Ig-like_fold"/>
</dbReference>
<sequence>MSLQSPSTNALQLPFFCSSTSLLFYLDDSTSSSQILTIYNPYEFPVKYKVLCTAPRKYLIAEPQGEIRGQHSVDSVVRLLDISSSSSNQNIVHKIRIKFYDRRKPQDLIGKRDITCTILPYKPLEESFDDDNVINSSGRLRSSLSSSPTQSLASTNSTNVLTQDIRDPIVVFFMTLIGLLSAFILVLPGLPEENTNTRVPHYLHMSVNSKTGMIYVFNIIVGTGALALPKAFHEGGYILSTILLLILGFFSYVSATFMIESMALANGLFGARRATAKRLNSIPGSDGENISDRTALLSAENDDEVQHSEIDEEHQAIVQRFEINEKIEMGQMAQMFLNRTGIAIFYICICLYLYGDLAIYGSAVPKSIRDVICTYVPTNCTNITHSDRCWEKSSLSRVDVYRIFATIFFLTLGLFVFGNAQKTKLLQIITTLFRWTVFTLSSSFPIIGITLRNNLQTIVQSCYPTTIMRRKQRIAIVLLTLLPPLTISLITDDIKFLVGITGSYAGVAVQYVIPALLVYNARRITVLKVRKIQFKNQSPFQSQYWIFAVFIWSWLSTIVITMYNILPKKAFS</sequence>
<keyword evidence="5" id="KW-0325">Glycoprotein</keyword>
<reference evidence="11" key="1">
    <citation type="submission" date="2021-02" db="EMBL/GenBank/DDBJ databases">
        <authorList>
            <person name="Nowell W R."/>
        </authorList>
    </citation>
    <scope>NUCLEOTIDE SEQUENCE</scope>
</reference>
<dbReference type="Pfam" id="PF00635">
    <property type="entry name" value="Motile_Sperm"/>
    <property type="match status" value="1"/>
</dbReference>
<feature type="domain" description="Amino acid transporter transmembrane" evidence="9">
    <location>
        <begin position="210"/>
        <end position="262"/>
    </location>
</feature>
<dbReference type="Gene3D" id="2.60.40.10">
    <property type="entry name" value="Immunoglobulins"/>
    <property type="match status" value="1"/>
</dbReference>
<evidence type="ECO:0000259" key="8">
    <source>
        <dbReference type="Pfam" id="PF00635"/>
    </source>
</evidence>
<name>A0A814GNI2_9BILA</name>
<comment type="subcellular location">
    <subcellularLocation>
        <location evidence="1">Membrane</location>
        <topology evidence="1">Multi-pass membrane protein</topology>
    </subcellularLocation>
</comment>
<evidence type="ECO:0000313" key="10">
    <source>
        <dbReference type="EMBL" id="CAF0832719.1"/>
    </source>
</evidence>
<dbReference type="Proteomes" id="UP000677228">
    <property type="component" value="Unassembled WGS sequence"/>
</dbReference>
<dbReference type="Proteomes" id="UP000682733">
    <property type="component" value="Unassembled WGS sequence"/>
</dbReference>
<evidence type="ECO:0000256" key="3">
    <source>
        <dbReference type="ARBA" id="ARBA00022989"/>
    </source>
</evidence>
<keyword evidence="2 7" id="KW-0812">Transmembrane</keyword>
<feature type="domain" description="MSP" evidence="8">
    <location>
        <begin position="23"/>
        <end position="100"/>
    </location>
</feature>
<evidence type="ECO:0000313" key="14">
    <source>
        <dbReference type="Proteomes" id="UP000663829"/>
    </source>
</evidence>